<dbReference type="NCBIfam" id="TIGR01409">
    <property type="entry name" value="TAT_signal_seq"/>
    <property type="match status" value="1"/>
</dbReference>
<name>A0A0E3YF88_9BURK</name>
<keyword evidence="3" id="KW-0813">Transport</keyword>
<evidence type="ECO:0000256" key="5">
    <source>
        <dbReference type="SAM" id="SignalP"/>
    </source>
</evidence>
<dbReference type="InterPro" id="IPR038404">
    <property type="entry name" value="TRAP_DctP_sf"/>
</dbReference>
<dbReference type="NCBIfam" id="NF037995">
    <property type="entry name" value="TRAP_S1"/>
    <property type="match status" value="1"/>
</dbReference>
<proteinExistence type="inferred from homology"/>
<dbReference type="InterPro" id="IPR004682">
    <property type="entry name" value="TRAP_DctP"/>
</dbReference>
<dbReference type="PANTHER" id="PTHR33376">
    <property type="match status" value="1"/>
</dbReference>
<dbReference type="InterPro" id="IPR006311">
    <property type="entry name" value="TAT_signal"/>
</dbReference>
<dbReference type="Gene3D" id="3.40.190.170">
    <property type="entry name" value="Bacterial extracellular solute-binding protein, family 7"/>
    <property type="match status" value="1"/>
</dbReference>
<dbReference type="EMBL" id="CP011253">
    <property type="protein sequence ID" value="AKC71770.1"/>
    <property type="molecule type" value="Genomic_DNA"/>
</dbReference>
<feature type="chain" id="PRO_5002415290" evidence="5">
    <location>
        <begin position="32"/>
        <end position="339"/>
    </location>
</feature>
<dbReference type="KEGG" id="pox:MB84_23455"/>
<protein>
    <submittedName>
        <fullName evidence="6">ABC transporter substrate-binding protein</fullName>
    </submittedName>
</protein>
<dbReference type="NCBIfam" id="TIGR00787">
    <property type="entry name" value="dctP"/>
    <property type="match status" value="1"/>
</dbReference>
<dbReference type="InterPro" id="IPR019546">
    <property type="entry name" value="TAT_signal_bac_arc"/>
</dbReference>
<accession>A0A0E3YF88</accession>
<comment type="similarity">
    <text evidence="2">Belongs to the bacterial solute-binding protein 7 family.</text>
</comment>
<evidence type="ECO:0000313" key="7">
    <source>
        <dbReference type="Proteomes" id="UP000035050"/>
    </source>
</evidence>
<reference evidence="6" key="1">
    <citation type="submission" date="2016-06" db="EMBL/GenBank/DDBJ databases">
        <title>Pandoraea oxalativorans DSM 23570 Genome Sequencing.</title>
        <authorList>
            <person name="Ee R."/>
            <person name="Lim Y.-L."/>
            <person name="Yong D."/>
            <person name="Yin W.-F."/>
            <person name="Chan K.-G."/>
        </authorList>
    </citation>
    <scope>NUCLEOTIDE SEQUENCE</scope>
    <source>
        <strain evidence="6">DSM 23570</strain>
    </source>
</reference>
<dbReference type="PATRIC" id="fig|573737.6.peg.459"/>
<dbReference type="PROSITE" id="PS51318">
    <property type="entry name" value="TAT"/>
    <property type="match status" value="1"/>
</dbReference>
<dbReference type="Proteomes" id="UP000035050">
    <property type="component" value="Chromosome"/>
</dbReference>
<dbReference type="AlphaFoldDB" id="A0A0E3YF88"/>
<evidence type="ECO:0000256" key="4">
    <source>
        <dbReference type="ARBA" id="ARBA00022729"/>
    </source>
</evidence>
<dbReference type="GO" id="GO:0055085">
    <property type="term" value="P:transmembrane transport"/>
    <property type="evidence" value="ECO:0007669"/>
    <property type="project" value="InterPro"/>
</dbReference>
<gene>
    <name evidence="6" type="ORF">MB84_23455</name>
</gene>
<dbReference type="InterPro" id="IPR018389">
    <property type="entry name" value="DctP_fam"/>
</dbReference>
<dbReference type="OrthoDB" id="9794826at2"/>
<keyword evidence="7" id="KW-1185">Reference proteome</keyword>
<dbReference type="CDD" id="cd13603">
    <property type="entry name" value="PBP2_TRAP_Siap_TeaA_like"/>
    <property type="match status" value="1"/>
</dbReference>
<comment type="subcellular location">
    <subcellularLocation>
        <location evidence="1">Cell envelope</location>
    </subcellularLocation>
</comment>
<sequence length="339" mass="37944">MSTMDRRHFIKVVAATSAAAATGLYQTQAHAAEFTLKFANNLPVSHPMNIRAKEMAQKIAEQSKGRIDFQIYPNNQLGSDSDMLSQIRSGAIDYFTLSPLILGTLVPAAQISGVGFAFKDYSQVWAAMDGDLGAHVRGQIAKTTVFAFDKIWENGYRQITTSSRPINSPTDLKGLKIRVPTSPLWTSMFRAFDSSPTSINFAEVYSALQTHIVEAQENPLALLTTAKLYEVQKYVSMTNHMWDGFWFLANKQKWDKLPKDLQEIVTANVNAAAMAQRDDVRKLNDGVMAELKQKGLVFNAPNNEQFRDKLRAAGFYAEWHKKFGDEAWAMLEKYTGKLA</sequence>
<dbReference type="PIRSF" id="PIRSF006470">
    <property type="entry name" value="DctB"/>
    <property type="match status" value="1"/>
</dbReference>
<evidence type="ECO:0000256" key="2">
    <source>
        <dbReference type="ARBA" id="ARBA00009023"/>
    </source>
</evidence>
<feature type="signal peptide" evidence="5">
    <location>
        <begin position="1"/>
        <end position="31"/>
    </location>
</feature>
<dbReference type="HOGENOM" id="CLU_036176_1_1_4"/>
<keyword evidence="4 5" id="KW-0732">Signal</keyword>
<dbReference type="GO" id="GO:0030288">
    <property type="term" value="C:outer membrane-bounded periplasmic space"/>
    <property type="evidence" value="ECO:0007669"/>
    <property type="project" value="InterPro"/>
</dbReference>
<evidence type="ECO:0000256" key="1">
    <source>
        <dbReference type="ARBA" id="ARBA00004196"/>
    </source>
</evidence>
<dbReference type="PANTHER" id="PTHR33376:SF4">
    <property type="entry name" value="SIALIC ACID-BINDING PERIPLASMIC PROTEIN SIAP"/>
    <property type="match status" value="1"/>
</dbReference>
<evidence type="ECO:0000256" key="3">
    <source>
        <dbReference type="ARBA" id="ARBA00022448"/>
    </source>
</evidence>
<organism evidence="6 7">
    <name type="scientific">Pandoraea oxalativorans</name>
    <dbReference type="NCBI Taxonomy" id="573737"/>
    <lineage>
        <taxon>Bacteria</taxon>
        <taxon>Pseudomonadati</taxon>
        <taxon>Pseudomonadota</taxon>
        <taxon>Betaproteobacteria</taxon>
        <taxon>Burkholderiales</taxon>
        <taxon>Burkholderiaceae</taxon>
        <taxon>Pandoraea</taxon>
    </lineage>
</organism>
<evidence type="ECO:0000313" key="6">
    <source>
        <dbReference type="EMBL" id="AKC71770.1"/>
    </source>
</evidence>
<dbReference type="RefSeq" id="WP_046292863.1">
    <property type="nucleotide sequence ID" value="NZ_CP011253.3"/>
</dbReference>
<dbReference type="Pfam" id="PF03480">
    <property type="entry name" value="DctP"/>
    <property type="match status" value="1"/>
</dbReference>